<sequence>MTAPMGCKLLGRWRIVESDLWDRDHLDLCGPASIVVNADGYGKICLGALQAGLTLEYAKDSVWFEWDGFDEMDEVCGSGSAHLQNNGGLEIEFAYRYGDEALLKAERC</sequence>
<protein>
    <recommendedName>
        <fullName evidence="3">Alkaline proteinase inhibitor/ Outer membrane lipoprotein Omp19 domain-containing protein</fullName>
    </recommendedName>
</protein>
<keyword evidence="2" id="KW-1185">Reference proteome</keyword>
<comment type="caution">
    <text evidence="1">The sequence shown here is derived from an EMBL/GenBank/DDBJ whole genome shotgun (WGS) entry which is preliminary data.</text>
</comment>
<dbReference type="OrthoDB" id="282152at2"/>
<organism evidence="1 2">
    <name type="scientific">Hyphococcus luteus</name>
    <dbReference type="NCBI Taxonomy" id="2058213"/>
    <lineage>
        <taxon>Bacteria</taxon>
        <taxon>Pseudomonadati</taxon>
        <taxon>Pseudomonadota</taxon>
        <taxon>Alphaproteobacteria</taxon>
        <taxon>Parvularculales</taxon>
        <taxon>Parvularculaceae</taxon>
        <taxon>Hyphococcus</taxon>
    </lineage>
</organism>
<gene>
    <name evidence="1" type="ORF">CW354_04885</name>
</gene>
<evidence type="ECO:0000313" key="2">
    <source>
        <dbReference type="Proteomes" id="UP000239504"/>
    </source>
</evidence>
<accession>A0A2S7K5D0</accession>
<dbReference type="Proteomes" id="UP000239504">
    <property type="component" value="Unassembled WGS sequence"/>
</dbReference>
<dbReference type="EMBL" id="PJCH01000005">
    <property type="protein sequence ID" value="PQA87702.1"/>
    <property type="molecule type" value="Genomic_DNA"/>
</dbReference>
<evidence type="ECO:0000313" key="1">
    <source>
        <dbReference type="EMBL" id="PQA87702.1"/>
    </source>
</evidence>
<reference evidence="1 2" key="1">
    <citation type="submission" date="2017-12" db="EMBL/GenBank/DDBJ databases">
        <authorList>
            <person name="Hurst M.R.H."/>
        </authorList>
    </citation>
    <scope>NUCLEOTIDE SEQUENCE [LARGE SCALE GENOMIC DNA]</scope>
    <source>
        <strain evidence="1 2">SY-3-19</strain>
    </source>
</reference>
<evidence type="ECO:0008006" key="3">
    <source>
        <dbReference type="Google" id="ProtNLM"/>
    </source>
</evidence>
<dbReference type="AlphaFoldDB" id="A0A2S7K5D0"/>
<dbReference type="RefSeq" id="WP_104828946.1">
    <property type="nucleotide sequence ID" value="NZ_PJCH01000005.1"/>
</dbReference>
<name>A0A2S7K5D0_9PROT</name>
<proteinExistence type="predicted"/>